<sequence length="471" mass="51529">MTHTATSMPQRHLTDGPRIMQTVRVAGLSRPLKQVPSLQDGKPSPGGLHQNLQRVRKANKSIANLPSAPLRPVPVFTRRPFVAPDHAEGLFGKGLIDSGSCVSFNESAQQVYCLPSLICIGMAKAGTEELRGWMAMHPNISMSPSRETQFFNKILPQRVRSTHTLTNEKHMLQLLASSWTEYARMFPVERASIGTTMTMEKSAGYSHIRRNASNAGDIPKLVPKLLARMAPNVRLVVLLRDPATVVRSRFAQCLLQMSKHVGQSKQLSLTKCGGASDADFERMLVGSRLICLNSTGGPTAAAGLGARDVIAARMGGPAGLLLVEDPLVVLREWSTLHGQRLLVLFTEQLFIDAKAAMNKLLVHVGLPRYHWPKAQLVPNSDRFTYNAAKSKSTSTSTRYAPVPPQWAQALRIAYTPFIRHFKRVLPCLDTPWPEGPTPAGAGTAGWPDTTPTREEIALQETLCPLAARLPG</sequence>
<dbReference type="InterPro" id="IPR037359">
    <property type="entry name" value="NST/OST"/>
</dbReference>
<keyword evidence="1" id="KW-0808">Transferase</keyword>
<evidence type="ECO:0000256" key="2">
    <source>
        <dbReference type="PIRSR" id="PIRSR637359-1"/>
    </source>
</evidence>
<feature type="binding site" evidence="3">
    <location>
        <position position="240"/>
    </location>
    <ligand>
        <name>3'-phosphoadenylyl sulfate</name>
        <dbReference type="ChEBI" id="CHEBI:58339"/>
    </ligand>
</feature>
<evidence type="ECO:0000256" key="3">
    <source>
        <dbReference type="PIRSR" id="PIRSR637359-2"/>
    </source>
</evidence>
<feature type="binding site" evidence="3">
    <location>
        <position position="248"/>
    </location>
    <ligand>
        <name>3'-phosphoadenylyl sulfate</name>
        <dbReference type="ChEBI" id="CHEBI:58339"/>
    </ligand>
</feature>
<evidence type="ECO:0000313" key="4">
    <source>
        <dbReference type="EMBL" id="CAE0754704.1"/>
    </source>
</evidence>
<feature type="active site" description="For sulfotransferase activity" evidence="2">
    <location>
        <position position="124"/>
    </location>
</feature>
<dbReference type="AlphaFoldDB" id="A0A7S4EUX7"/>
<accession>A0A7S4EUX7</accession>
<dbReference type="InterPro" id="IPR027417">
    <property type="entry name" value="P-loop_NTPase"/>
</dbReference>
<dbReference type="Gene3D" id="3.40.50.300">
    <property type="entry name" value="P-loop containing nucleotide triphosphate hydrolases"/>
    <property type="match status" value="1"/>
</dbReference>
<gene>
    <name evidence="4" type="ORF">PCAR00345_LOCUS7291</name>
</gene>
<name>A0A7S4EUX7_CHRCT</name>
<organism evidence="4">
    <name type="scientific">Chrysotila carterae</name>
    <name type="common">Marine alga</name>
    <name type="synonym">Syracosphaera carterae</name>
    <dbReference type="NCBI Taxonomy" id="13221"/>
    <lineage>
        <taxon>Eukaryota</taxon>
        <taxon>Haptista</taxon>
        <taxon>Haptophyta</taxon>
        <taxon>Prymnesiophyceae</taxon>
        <taxon>Isochrysidales</taxon>
        <taxon>Isochrysidaceae</taxon>
        <taxon>Chrysotila</taxon>
    </lineage>
</organism>
<dbReference type="PANTHER" id="PTHR10605">
    <property type="entry name" value="HEPARAN SULFATE SULFOTRANSFERASE"/>
    <property type="match status" value="1"/>
</dbReference>
<evidence type="ECO:0000256" key="1">
    <source>
        <dbReference type="ARBA" id="ARBA00022679"/>
    </source>
</evidence>
<dbReference type="EMBL" id="HBIZ01012173">
    <property type="protein sequence ID" value="CAE0754704.1"/>
    <property type="molecule type" value="Transcribed_RNA"/>
</dbReference>
<protein>
    <submittedName>
        <fullName evidence="4">Uncharacterized protein</fullName>
    </submittedName>
</protein>
<proteinExistence type="predicted"/>
<reference evidence="4" key="1">
    <citation type="submission" date="2021-01" db="EMBL/GenBank/DDBJ databases">
        <authorList>
            <person name="Corre E."/>
            <person name="Pelletier E."/>
            <person name="Niang G."/>
            <person name="Scheremetjew M."/>
            <person name="Finn R."/>
            <person name="Kale V."/>
            <person name="Holt S."/>
            <person name="Cochrane G."/>
            <person name="Meng A."/>
            <person name="Brown T."/>
            <person name="Cohen L."/>
        </authorList>
    </citation>
    <scope>NUCLEOTIDE SEQUENCE</scope>
    <source>
        <strain evidence="4">CCMP645</strain>
    </source>
</reference>
<dbReference type="PANTHER" id="PTHR10605:SF56">
    <property type="entry name" value="BIFUNCTIONAL HEPARAN SULFATE N-DEACETYLASE_N-SULFOTRANSFERASE"/>
    <property type="match status" value="1"/>
</dbReference>
<dbReference type="SUPFAM" id="SSF52540">
    <property type="entry name" value="P-loop containing nucleoside triphosphate hydrolases"/>
    <property type="match status" value="1"/>
</dbReference>
<dbReference type="GO" id="GO:0008146">
    <property type="term" value="F:sulfotransferase activity"/>
    <property type="evidence" value="ECO:0007669"/>
    <property type="project" value="InterPro"/>
</dbReference>